<dbReference type="GO" id="GO:0019748">
    <property type="term" value="P:secondary metabolic process"/>
    <property type="evidence" value="ECO:0007669"/>
    <property type="project" value="InterPro"/>
</dbReference>
<comment type="caution">
    <text evidence="1">The sequence shown here is derived from an EMBL/GenBank/DDBJ whole genome shotgun (WGS) entry which is preliminary data.</text>
</comment>
<proteinExistence type="predicted"/>
<dbReference type="EMBL" id="PVBT01000006">
    <property type="protein sequence ID" value="PRD50881.1"/>
    <property type="molecule type" value="Genomic_DNA"/>
</dbReference>
<keyword evidence="2" id="KW-1185">Reference proteome</keyword>
<dbReference type="Proteomes" id="UP000238563">
    <property type="component" value="Unassembled WGS sequence"/>
</dbReference>
<name>A0A2S9JDB3_9HYPH</name>
<protein>
    <submittedName>
        <fullName evidence="1">3'-kinase</fullName>
    </submittedName>
</protein>
<sequence>MADSIYETFPAEWQISSPELFVETHTSRIIMVRLADGTPAVVKALNETGMQEELRGAHYLDWHDGHGSIRLLAEKGNLLLLEYAGSRTLLDHLNAHGDDAATAISVDVLLKLLGNNGKGKSFAPDLRPLREQYASLFKKAEIDRKQGDASIFVEAAGIADRLLGNPADVQPLHGDVHHENILLGARGWLVIDPKGLLGDPMYDAANMFYNPVERQDLRASDQRVATMALTFSRAFNRDIRTILGYAMSHAALSASWHTEDENFEEAGRSLDVARAAQRVMASLG</sequence>
<gene>
    <name evidence="1" type="ORF">C5750_18675</name>
</gene>
<dbReference type="AlphaFoldDB" id="A0A2S9JDB3"/>
<dbReference type="GO" id="GO:0016301">
    <property type="term" value="F:kinase activity"/>
    <property type="evidence" value="ECO:0007669"/>
    <property type="project" value="UniProtKB-KW"/>
</dbReference>
<dbReference type="SUPFAM" id="SSF56112">
    <property type="entry name" value="Protein kinase-like (PK-like)"/>
    <property type="match status" value="1"/>
</dbReference>
<keyword evidence="1" id="KW-0418">Kinase</keyword>
<keyword evidence="1" id="KW-0808">Transferase</keyword>
<dbReference type="Gene3D" id="3.90.1200.10">
    <property type="match status" value="1"/>
</dbReference>
<evidence type="ECO:0000313" key="1">
    <source>
        <dbReference type="EMBL" id="PRD50881.1"/>
    </source>
</evidence>
<accession>A0A2S9JDB3</accession>
<dbReference type="InterPro" id="IPR006748">
    <property type="entry name" value="NH2Glyco/OHUrea_AB-resist_kin"/>
</dbReference>
<reference evidence="1 2" key="1">
    <citation type="submission" date="2018-02" db="EMBL/GenBank/DDBJ databases">
        <title>The draft genome of Phyllobacterium myrsinacearum DSM5892.</title>
        <authorList>
            <person name="Li L."/>
            <person name="Liu L."/>
            <person name="Zhang X."/>
            <person name="Wang T."/>
        </authorList>
    </citation>
    <scope>NUCLEOTIDE SEQUENCE [LARGE SCALE GENOMIC DNA]</scope>
    <source>
        <strain evidence="1 2">DSM 5892</strain>
    </source>
</reference>
<dbReference type="InterPro" id="IPR011009">
    <property type="entry name" value="Kinase-like_dom_sf"/>
</dbReference>
<dbReference type="OrthoDB" id="3638028at2"/>
<dbReference type="Pfam" id="PF04655">
    <property type="entry name" value="APH_6_hur"/>
    <property type="match status" value="1"/>
</dbReference>
<dbReference type="RefSeq" id="WP_105735535.1">
    <property type="nucleotide sequence ID" value="NZ_PVBT01000006.1"/>
</dbReference>
<dbReference type="GO" id="GO:0016773">
    <property type="term" value="F:phosphotransferase activity, alcohol group as acceptor"/>
    <property type="evidence" value="ECO:0007669"/>
    <property type="project" value="InterPro"/>
</dbReference>
<evidence type="ECO:0000313" key="2">
    <source>
        <dbReference type="Proteomes" id="UP000238563"/>
    </source>
</evidence>
<organism evidence="1 2">
    <name type="scientific">Phyllobacterium myrsinacearum</name>
    <dbReference type="NCBI Taxonomy" id="28101"/>
    <lineage>
        <taxon>Bacteria</taxon>
        <taxon>Pseudomonadati</taxon>
        <taxon>Pseudomonadota</taxon>
        <taxon>Alphaproteobacteria</taxon>
        <taxon>Hyphomicrobiales</taxon>
        <taxon>Phyllobacteriaceae</taxon>
        <taxon>Phyllobacterium</taxon>
    </lineage>
</organism>